<evidence type="ECO:0000256" key="4">
    <source>
        <dbReference type="ARBA" id="ARBA00022989"/>
    </source>
</evidence>
<dbReference type="InterPro" id="IPR050475">
    <property type="entry name" value="Prenyltransferase_related"/>
</dbReference>
<dbReference type="InterPro" id="IPR044878">
    <property type="entry name" value="UbiA_sf"/>
</dbReference>
<keyword evidence="6" id="KW-0149">Chlorophyll biosynthesis</keyword>
<protein>
    <submittedName>
        <fullName evidence="8">Chlorophyll synthase</fullName>
        <ecNumber evidence="8">2.5.1.62</ecNumber>
    </submittedName>
</protein>
<keyword evidence="4 7" id="KW-1133">Transmembrane helix</keyword>
<dbReference type="InterPro" id="IPR006372">
    <property type="entry name" value="Chl_synth"/>
</dbReference>
<dbReference type="STRING" id="316055.RPE_1336"/>
<feature type="transmembrane region" description="Helical" evidence="7">
    <location>
        <begin position="171"/>
        <end position="191"/>
    </location>
</feature>
<sequence length="297" mass="31774">MSNSMAVRPAPSAVLEVLHPITWFPPMWAFGCGVVSSGVPISERWLEVIAGLVLCGPLLVASSQVVNDWFDRDVDAINEPNRPIPSGRIPGRWGLYLSFLWTGASLLLASLLGVWVFGAAALGLVLAWMYSMPPFRLKQNGWLGNAACAITYEGFAWFTGAAVMLGGLPPWWIVTLAFLYSAGAHGIMTLNDFKSIEGDIKTGVGSLPVKLGVNNAARVACAVMAIPQLIVIALLLTWDRPIQAAIVGVVLVLQLGLMVRFLRMPVERATWFSGLGVALYVMGMMASAVAVSSFGAN</sequence>
<dbReference type="Gene3D" id="1.10.357.140">
    <property type="entry name" value="UbiA prenyltransferase"/>
    <property type="match status" value="1"/>
</dbReference>
<keyword evidence="5 7" id="KW-0472">Membrane</keyword>
<evidence type="ECO:0000256" key="5">
    <source>
        <dbReference type="ARBA" id="ARBA00023136"/>
    </source>
</evidence>
<feature type="transmembrane region" description="Helical" evidence="7">
    <location>
        <begin position="242"/>
        <end position="262"/>
    </location>
</feature>
<feature type="transmembrane region" description="Helical" evidence="7">
    <location>
        <begin position="99"/>
        <end position="130"/>
    </location>
</feature>
<dbReference type="CDD" id="cd13958">
    <property type="entry name" value="PT_UbiA_chlorophyll"/>
    <property type="match status" value="1"/>
</dbReference>
<comment type="subcellular location">
    <subcellularLocation>
        <location evidence="1">Membrane</location>
        <topology evidence="1">Multi-pass membrane protein</topology>
    </subcellularLocation>
</comment>
<dbReference type="GO" id="GO:0046408">
    <property type="term" value="F:chlorophyll synthetase activity"/>
    <property type="evidence" value="ECO:0007669"/>
    <property type="project" value="UniProtKB-EC"/>
</dbReference>
<dbReference type="NCBIfam" id="NF005742">
    <property type="entry name" value="PRK07566.1"/>
    <property type="match status" value="1"/>
</dbReference>
<keyword evidence="2" id="KW-1003">Cell membrane</keyword>
<dbReference type="GO" id="GO:0016020">
    <property type="term" value="C:membrane"/>
    <property type="evidence" value="ECO:0007669"/>
    <property type="project" value="UniProtKB-SubCell"/>
</dbReference>
<dbReference type="KEGG" id="rpe:RPE_1336"/>
<evidence type="ECO:0000256" key="1">
    <source>
        <dbReference type="ARBA" id="ARBA00004141"/>
    </source>
</evidence>
<dbReference type="HOGENOM" id="CLU_042598_0_0_5"/>
<dbReference type="PANTHER" id="PTHR42723:SF1">
    <property type="entry name" value="CHLOROPHYLL SYNTHASE, CHLOROPLASTIC"/>
    <property type="match status" value="1"/>
</dbReference>
<evidence type="ECO:0000313" key="8">
    <source>
        <dbReference type="EMBL" id="ABJ05288.1"/>
    </source>
</evidence>
<dbReference type="PANTHER" id="PTHR42723">
    <property type="entry name" value="CHLOROPHYLL SYNTHASE"/>
    <property type="match status" value="1"/>
</dbReference>
<dbReference type="AlphaFoldDB" id="Q07RZ6"/>
<feature type="transmembrane region" description="Helical" evidence="7">
    <location>
        <begin position="274"/>
        <end position="296"/>
    </location>
</feature>
<dbReference type="InterPro" id="IPR000537">
    <property type="entry name" value="UbiA_prenyltransferase"/>
</dbReference>
<accession>Q07RZ6</accession>
<evidence type="ECO:0000256" key="7">
    <source>
        <dbReference type="SAM" id="Phobius"/>
    </source>
</evidence>
<dbReference type="eggNOG" id="COG0382">
    <property type="taxonomic scope" value="Bacteria"/>
</dbReference>
<gene>
    <name evidence="8" type="ordered locus">RPE_1336</name>
</gene>
<dbReference type="EMBL" id="CP000463">
    <property type="protein sequence ID" value="ABJ05288.1"/>
    <property type="molecule type" value="Genomic_DNA"/>
</dbReference>
<reference evidence="8" key="1">
    <citation type="submission" date="2006-09" db="EMBL/GenBank/DDBJ databases">
        <title>Complete sequence of Rhodopseudomonas palustris BisA53.</title>
        <authorList>
            <consortium name="US DOE Joint Genome Institute"/>
            <person name="Copeland A."/>
            <person name="Lucas S."/>
            <person name="Lapidus A."/>
            <person name="Barry K."/>
            <person name="Detter J.C."/>
            <person name="Glavina del Rio T."/>
            <person name="Hammon N."/>
            <person name="Israni S."/>
            <person name="Dalin E."/>
            <person name="Tice H."/>
            <person name="Pitluck S."/>
            <person name="Chain P."/>
            <person name="Malfatti S."/>
            <person name="Shin M."/>
            <person name="Vergez L."/>
            <person name="Schmutz J."/>
            <person name="Larimer F."/>
            <person name="Land M."/>
            <person name="Hauser L."/>
            <person name="Pelletier D.A."/>
            <person name="Kyrpides N."/>
            <person name="Kim E."/>
            <person name="Harwood C.S."/>
            <person name="Oda Y."/>
            <person name="Richardson P."/>
        </authorList>
    </citation>
    <scope>NUCLEOTIDE SEQUENCE [LARGE SCALE GENOMIC DNA]</scope>
    <source>
        <strain evidence="8">BisA53</strain>
    </source>
</reference>
<dbReference type="Pfam" id="PF01040">
    <property type="entry name" value="UbiA"/>
    <property type="match status" value="1"/>
</dbReference>
<dbReference type="EC" id="2.5.1.62" evidence="8"/>
<keyword evidence="8" id="KW-0808">Transferase</keyword>
<evidence type="ECO:0000256" key="6">
    <source>
        <dbReference type="ARBA" id="ARBA00023171"/>
    </source>
</evidence>
<organism evidence="8">
    <name type="scientific">Rhodopseudomonas palustris (strain BisA53)</name>
    <dbReference type="NCBI Taxonomy" id="316055"/>
    <lineage>
        <taxon>Bacteria</taxon>
        <taxon>Pseudomonadati</taxon>
        <taxon>Pseudomonadota</taxon>
        <taxon>Alphaproteobacteria</taxon>
        <taxon>Hyphomicrobiales</taxon>
        <taxon>Nitrobacteraceae</taxon>
        <taxon>Rhodopseudomonas</taxon>
    </lineage>
</organism>
<dbReference type="NCBIfam" id="TIGR01476">
    <property type="entry name" value="chlor_syn_BchG"/>
    <property type="match status" value="1"/>
</dbReference>
<feature type="transmembrane region" description="Helical" evidence="7">
    <location>
        <begin position="20"/>
        <end position="41"/>
    </location>
</feature>
<proteinExistence type="predicted"/>
<feature type="transmembrane region" description="Helical" evidence="7">
    <location>
        <begin position="216"/>
        <end position="236"/>
    </location>
</feature>
<evidence type="ECO:0000256" key="2">
    <source>
        <dbReference type="ARBA" id="ARBA00022475"/>
    </source>
</evidence>
<keyword evidence="3 7" id="KW-0812">Transmembrane</keyword>
<name>Q07RZ6_RHOP5</name>
<dbReference type="GO" id="GO:0015995">
    <property type="term" value="P:chlorophyll biosynthetic process"/>
    <property type="evidence" value="ECO:0007669"/>
    <property type="project" value="UniProtKB-KW"/>
</dbReference>
<feature type="transmembrane region" description="Helical" evidence="7">
    <location>
        <begin position="48"/>
        <end position="66"/>
    </location>
</feature>
<evidence type="ECO:0000256" key="3">
    <source>
        <dbReference type="ARBA" id="ARBA00022692"/>
    </source>
</evidence>
<feature type="transmembrane region" description="Helical" evidence="7">
    <location>
        <begin position="142"/>
        <end position="165"/>
    </location>
</feature>